<keyword evidence="8" id="KW-0067">ATP-binding</keyword>
<dbReference type="GO" id="GO:0016787">
    <property type="term" value="F:hydrolase activity"/>
    <property type="evidence" value="ECO:0007669"/>
    <property type="project" value="UniProtKB-KW"/>
</dbReference>
<comment type="subcellular location">
    <subcellularLocation>
        <location evidence="2">Nucleus</location>
    </subcellularLocation>
</comment>
<dbReference type="GO" id="GO:0042254">
    <property type="term" value="P:ribosome biogenesis"/>
    <property type="evidence" value="ECO:0007669"/>
    <property type="project" value="UniProtKB-KW"/>
</dbReference>
<dbReference type="SMART" id="SM00490">
    <property type="entry name" value="HELICc"/>
    <property type="match status" value="1"/>
</dbReference>
<evidence type="ECO:0000313" key="18">
    <source>
        <dbReference type="EMBL" id="KAK5537353.1"/>
    </source>
</evidence>
<dbReference type="Gene3D" id="3.40.50.300">
    <property type="entry name" value="P-loop containing nucleotide triphosphate hydrolases"/>
    <property type="match status" value="2"/>
</dbReference>
<keyword evidence="6 18" id="KW-0378">Hydrolase</keyword>
<feature type="region of interest" description="Disordered" evidence="14">
    <location>
        <begin position="558"/>
        <end position="615"/>
    </location>
</feature>
<feature type="domain" description="Helicase ATP-binding" evidence="15">
    <location>
        <begin position="57"/>
        <end position="235"/>
    </location>
</feature>
<feature type="compositionally biased region" description="Basic and acidic residues" evidence="14">
    <location>
        <begin position="15"/>
        <end position="26"/>
    </location>
</feature>
<keyword evidence="7 18" id="KW-0347">Helicase</keyword>
<proteinExistence type="inferred from homology"/>
<dbReference type="GO" id="GO:0003723">
    <property type="term" value="F:RNA binding"/>
    <property type="evidence" value="ECO:0007669"/>
    <property type="project" value="UniProtKB-KW"/>
</dbReference>
<feature type="region of interest" description="Disordered" evidence="14">
    <location>
        <begin position="346"/>
        <end position="379"/>
    </location>
</feature>
<feature type="short sequence motif" description="Q motif" evidence="13">
    <location>
        <begin position="26"/>
        <end position="54"/>
    </location>
</feature>
<keyword evidence="4" id="KW-0690">Ribosome biogenesis</keyword>
<evidence type="ECO:0000256" key="5">
    <source>
        <dbReference type="ARBA" id="ARBA00022741"/>
    </source>
</evidence>
<keyword evidence="10" id="KW-0539">Nucleus</keyword>
<evidence type="ECO:0000256" key="10">
    <source>
        <dbReference type="ARBA" id="ARBA00023242"/>
    </source>
</evidence>
<dbReference type="PANTHER" id="PTHR47959:SF21">
    <property type="entry name" value="DEAD-BOX HELICASE 56"/>
    <property type="match status" value="1"/>
</dbReference>
<dbReference type="PROSITE" id="PS51195">
    <property type="entry name" value="Q_MOTIF"/>
    <property type="match status" value="1"/>
</dbReference>
<organism evidence="18 19">
    <name type="scientific">Vermiconidia calcicola</name>
    <dbReference type="NCBI Taxonomy" id="1690605"/>
    <lineage>
        <taxon>Eukaryota</taxon>
        <taxon>Fungi</taxon>
        <taxon>Dikarya</taxon>
        <taxon>Ascomycota</taxon>
        <taxon>Pezizomycotina</taxon>
        <taxon>Dothideomycetes</taxon>
        <taxon>Dothideomycetidae</taxon>
        <taxon>Mycosphaerellales</taxon>
        <taxon>Extremaceae</taxon>
        <taxon>Vermiconidia</taxon>
    </lineage>
</organism>
<dbReference type="InterPro" id="IPR027417">
    <property type="entry name" value="P-loop_NTPase"/>
</dbReference>
<comment type="catalytic activity">
    <reaction evidence="12">
        <text>ATP + H2O = ADP + phosphate + H(+)</text>
        <dbReference type="Rhea" id="RHEA:13065"/>
        <dbReference type="ChEBI" id="CHEBI:15377"/>
        <dbReference type="ChEBI" id="CHEBI:15378"/>
        <dbReference type="ChEBI" id="CHEBI:30616"/>
        <dbReference type="ChEBI" id="CHEBI:43474"/>
        <dbReference type="ChEBI" id="CHEBI:456216"/>
        <dbReference type="EC" id="3.6.4.13"/>
    </reaction>
</comment>
<evidence type="ECO:0000256" key="14">
    <source>
        <dbReference type="SAM" id="MobiDB-lite"/>
    </source>
</evidence>
<dbReference type="AlphaFoldDB" id="A0AAV9QAK7"/>
<reference evidence="18 19" key="1">
    <citation type="submission" date="2023-06" db="EMBL/GenBank/DDBJ databases">
        <title>Black Yeasts Isolated from many extreme environments.</title>
        <authorList>
            <person name="Coleine C."/>
            <person name="Stajich J.E."/>
            <person name="Selbmann L."/>
        </authorList>
    </citation>
    <scope>NUCLEOTIDE SEQUENCE [LARGE SCALE GENOMIC DNA]</scope>
    <source>
        <strain evidence="18 19">CCFEE 5887</strain>
    </source>
</reference>
<evidence type="ECO:0000256" key="13">
    <source>
        <dbReference type="PROSITE-ProRule" id="PRU00552"/>
    </source>
</evidence>
<evidence type="ECO:0000256" key="8">
    <source>
        <dbReference type="ARBA" id="ARBA00022840"/>
    </source>
</evidence>
<evidence type="ECO:0000256" key="6">
    <source>
        <dbReference type="ARBA" id="ARBA00022801"/>
    </source>
</evidence>
<evidence type="ECO:0000259" key="17">
    <source>
        <dbReference type="PROSITE" id="PS51195"/>
    </source>
</evidence>
<accession>A0AAV9QAK7</accession>
<dbReference type="InterPro" id="IPR050079">
    <property type="entry name" value="DEAD_box_RNA_helicase"/>
</dbReference>
<dbReference type="EMBL" id="JAXLQG010000007">
    <property type="protein sequence ID" value="KAK5537353.1"/>
    <property type="molecule type" value="Genomic_DNA"/>
</dbReference>
<dbReference type="SUPFAM" id="SSF52540">
    <property type="entry name" value="P-loop containing nucleoside triphosphate hydrolases"/>
    <property type="match status" value="2"/>
</dbReference>
<comment type="similarity">
    <text evidence="11">Belongs to the DEAD box helicase family. DDX56/DBP9 subfamily.</text>
</comment>
<dbReference type="Pfam" id="PF00271">
    <property type="entry name" value="Helicase_C"/>
    <property type="match status" value="2"/>
</dbReference>
<evidence type="ECO:0000259" key="15">
    <source>
        <dbReference type="PROSITE" id="PS51192"/>
    </source>
</evidence>
<dbReference type="GO" id="GO:0005524">
    <property type="term" value="F:ATP binding"/>
    <property type="evidence" value="ECO:0007669"/>
    <property type="project" value="UniProtKB-KW"/>
</dbReference>
<dbReference type="InterPro" id="IPR001650">
    <property type="entry name" value="Helicase_C-like"/>
</dbReference>
<feature type="compositionally biased region" description="Acidic residues" evidence="14">
    <location>
        <begin position="349"/>
        <end position="367"/>
    </location>
</feature>
<dbReference type="GO" id="GO:0010467">
    <property type="term" value="P:gene expression"/>
    <property type="evidence" value="ECO:0007669"/>
    <property type="project" value="UniProtKB-ARBA"/>
</dbReference>
<dbReference type="GO" id="GO:0005634">
    <property type="term" value="C:nucleus"/>
    <property type="evidence" value="ECO:0007669"/>
    <property type="project" value="UniProtKB-SubCell"/>
</dbReference>
<dbReference type="GO" id="GO:0005829">
    <property type="term" value="C:cytosol"/>
    <property type="evidence" value="ECO:0007669"/>
    <property type="project" value="TreeGrafter"/>
</dbReference>
<dbReference type="InterPro" id="IPR011545">
    <property type="entry name" value="DEAD/DEAH_box_helicase_dom"/>
</dbReference>
<evidence type="ECO:0000256" key="12">
    <source>
        <dbReference type="ARBA" id="ARBA00047984"/>
    </source>
</evidence>
<dbReference type="SMART" id="SM00487">
    <property type="entry name" value="DEXDc"/>
    <property type="match status" value="1"/>
</dbReference>
<evidence type="ECO:0000256" key="2">
    <source>
        <dbReference type="ARBA" id="ARBA00004123"/>
    </source>
</evidence>
<evidence type="ECO:0000256" key="4">
    <source>
        <dbReference type="ARBA" id="ARBA00022517"/>
    </source>
</evidence>
<dbReference type="Proteomes" id="UP001345827">
    <property type="component" value="Unassembled WGS sequence"/>
</dbReference>
<keyword evidence="19" id="KW-1185">Reference proteome</keyword>
<dbReference type="PANTHER" id="PTHR47959">
    <property type="entry name" value="ATP-DEPENDENT RNA HELICASE RHLE-RELATED"/>
    <property type="match status" value="1"/>
</dbReference>
<dbReference type="PROSITE" id="PS51194">
    <property type="entry name" value="HELICASE_CTER"/>
    <property type="match status" value="1"/>
</dbReference>
<evidence type="ECO:0000259" key="16">
    <source>
        <dbReference type="PROSITE" id="PS51194"/>
    </source>
</evidence>
<dbReference type="Pfam" id="PF00270">
    <property type="entry name" value="DEAD"/>
    <property type="match status" value="1"/>
</dbReference>
<gene>
    <name evidence="18" type="primary">DBP9</name>
    <name evidence="18" type="ORF">LTR25_004604</name>
</gene>
<comment type="caution">
    <text evidence="18">The sequence shown here is derived from an EMBL/GenBank/DDBJ whole genome shotgun (WGS) entry which is preliminary data.</text>
</comment>
<feature type="domain" description="Helicase C-terminal" evidence="16">
    <location>
        <begin position="246"/>
        <end position="477"/>
    </location>
</feature>
<evidence type="ECO:0000256" key="3">
    <source>
        <dbReference type="ARBA" id="ARBA00012552"/>
    </source>
</evidence>
<evidence type="ECO:0000256" key="1">
    <source>
        <dbReference type="ARBA" id="ARBA00003706"/>
    </source>
</evidence>
<evidence type="ECO:0000256" key="9">
    <source>
        <dbReference type="ARBA" id="ARBA00022884"/>
    </source>
</evidence>
<keyword evidence="9" id="KW-0694">RNA-binding</keyword>
<feature type="region of interest" description="Disordered" evidence="14">
    <location>
        <begin position="1"/>
        <end position="29"/>
    </location>
</feature>
<keyword evidence="5" id="KW-0547">Nucleotide-binding</keyword>
<dbReference type="CDD" id="cd17961">
    <property type="entry name" value="DEADc_DDX56"/>
    <property type="match status" value="1"/>
</dbReference>
<dbReference type="PROSITE" id="PS51192">
    <property type="entry name" value="HELICASE_ATP_BIND_1"/>
    <property type="match status" value="1"/>
</dbReference>
<name>A0AAV9QAK7_9PEZI</name>
<dbReference type="InterPro" id="IPR014001">
    <property type="entry name" value="Helicase_ATP-bd"/>
</dbReference>
<protein>
    <recommendedName>
        <fullName evidence="3">RNA helicase</fullName>
        <ecNumber evidence="3">3.6.4.13</ecNumber>
    </recommendedName>
</protein>
<evidence type="ECO:0000256" key="7">
    <source>
        <dbReference type="ARBA" id="ARBA00022806"/>
    </source>
</evidence>
<dbReference type="EC" id="3.6.4.13" evidence="3"/>
<comment type="function">
    <text evidence="1">ATP-binding RNA helicase involved in the biogenesis of 60S ribosomal subunits and is required for the normal formation of 25S and 5.8S rRNAs.</text>
</comment>
<evidence type="ECO:0000313" key="19">
    <source>
        <dbReference type="Proteomes" id="UP001345827"/>
    </source>
</evidence>
<feature type="compositionally biased region" description="Basic residues" evidence="14">
    <location>
        <begin position="581"/>
        <end position="600"/>
    </location>
</feature>
<dbReference type="CDD" id="cd18787">
    <property type="entry name" value="SF2_C_DEAD"/>
    <property type="match status" value="1"/>
</dbReference>
<evidence type="ECO:0000256" key="11">
    <source>
        <dbReference type="ARBA" id="ARBA00038041"/>
    </source>
</evidence>
<dbReference type="GO" id="GO:0003724">
    <property type="term" value="F:RNA helicase activity"/>
    <property type="evidence" value="ECO:0007669"/>
    <property type="project" value="UniProtKB-EC"/>
</dbReference>
<feature type="domain" description="DEAD-box RNA helicase Q" evidence="17">
    <location>
        <begin position="26"/>
        <end position="54"/>
    </location>
</feature>
<sequence length="615" mass="68809">MKRKLDVDDAPTVEVPKESNNDENKPSFDSFGLDPRLLQAVAKSQFSTPTPVQAKVIPLALEGKDILAKSKTGSGKTAAYILPTLQSILRRKTAAPQKKSISTLILVPTRELADQVQKAFSAFSAFCAKEVKSLNLTQRVSDAVLHAVLQDSPDIIVSTPSRLMQYFNSGGVSLEHVSQLVIDEADIVLSYGYEDDMTAISAALPRNVQTFLISATLTPEVDELKTMFCQEATVVKIDEREEKGEGVTQYAVRCAEDEKFLLIFVVFKLRLVRGKALIFVADVDRSYRLKLYLEQFGIKSCVLNAELPVNSRLHVVQEFNKGLYDILIAADDQEVLGGVVKRRRSTAEVGDEEPEQENEISDEEDQEDTSRPAKKAKLANKQKDYGVSRGIDFQNVACVINFDLPRTSKSYTHRIGRTARAGKAGMALSFVVPKDLYGKHKATSIPSARKDESVLEKITARQAKKGNEVKPYHFDMAQVDAFRYRMNDALRAVTRAAVHEARAREIKQELIKSEKLRRHFEENPDDLRHLRHDGEHGAVVRHQSHLKHIPDYLMPAQGRKTMSTNDVGFVSLRKPDSDKRKDRKKRGGNGRKVRGGGKNRGKVDPLKSFSAKKKR</sequence>
<dbReference type="InterPro" id="IPR014014">
    <property type="entry name" value="RNA_helicase_DEAD_Q_motif"/>
</dbReference>